<dbReference type="PANTHER" id="PTHR20275">
    <property type="entry name" value="NAD KINASE"/>
    <property type="match status" value="1"/>
</dbReference>
<feature type="binding site" evidence="6">
    <location>
        <begin position="63"/>
        <end position="64"/>
    </location>
    <ligand>
        <name>NAD(+)</name>
        <dbReference type="ChEBI" id="CHEBI:57540"/>
    </ligand>
</feature>
<dbReference type="EMBL" id="CP066690">
    <property type="protein sequence ID" value="QQG45200.1"/>
    <property type="molecule type" value="Genomic_DNA"/>
</dbReference>
<dbReference type="InterPro" id="IPR002504">
    <property type="entry name" value="NADK"/>
</dbReference>
<dbReference type="Gene3D" id="2.60.200.30">
    <property type="entry name" value="Probable inorganic polyphosphate/atp-NAD kinase, domain 2"/>
    <property type="match status" value="1"/>
</dbReference>
<accession>A0A7T5RJA0</accession>
<dbReference type="GO" id="GO:0019674">
    <property type="term" value="P:NAD+ metabolic process"/>
    <property type="evidence" value="ECO:0007669"/>
    <property type="project" value="InterPro"/>
</dbReference>
<organism evidence="7 8">
    <name type="scientific">Candidatus Sungiibacteriota bacterium</name>
    <dbReference type="NCBI Taxonomy" id="2750080"/>
    <lineage>
        <taxon>Bacteria</taxon>
        <taxon>Candidatus Sungiibacteriota</taxon>
    </lineage>
</organism>
<dbReference type="InterPro" id="IPR017437">
    <property type="entry name" value="ATP-NAD_kinase_PpnK-typ_C"/>
</dbReference>
<feature type="binding site" evidence="6">
    <location>
        <begin position="138"/>
        <end position="139"/>
    </location>
    <ligand>
        <name>NAD(+)</name>
        <dbReference type="ChEBI" id="CHEBI:57540"/>
    </ligand>
</feature>
<gene>
    <name evidence="6" type="primary">nadK</name>
    <name evidence="7" type="ORF">HYW89_04350</name>
</gene>
<feature type="binding site" evidence="6">
    <location>
        <position position="164"/>
    </location>
    <ligand>
        <name>NAD(+)</name>
        <dbReference type="ChEBI" id="CHEBI:57540"/>
    </ligand>
</feature>
<keyword evidence="6" id="KW-0067">ATP-binding</keyword>
<name>A0A7T5RJA0_9BACT</name>
<evidence type="ECO:0000256" key="5">
    <source>
        <dbReference type="ARBA" id="ARBA00047925"/>
    </source>
</evidence>
<comment type="subcellular location">
    <subcellularLocation>
        <location evidence="6">Cytoplasm</location>
    </subcellularLocation>
</comment>
<keyword evidence="1 6" id="KW-0808">Transferase</keyword>
<keyword evidence="6" id="KW-0547">Nucleotide-binding</keyword>
<dbReference type="InterPro" id="IPR017438">
    <property type="entry name" value="ATP-NAD_kinase_N"/>
</dbReference>
<evidence type="ECO:0000256" key="2">
    <source>
        <dbReference type="ARBA" id="ARBA00022777"/>
    </source>
</evidence>
<protein>
    <recommendedName>
        <fullName evidence="6">NAD kinase</fullName>
        <ecNumber evidence="6">2.7.1.23</ecNumber>
    </recommendedName>
    <alternativeName>
        <fullName evidence="6">ATP-dependent NAD kinase</fullName>
    </alternativeName>
</protein>
<comment type="catalytic activity">
    <reaction evidence="5 6">
        <text>NAD(+) + ATP = ADP + NADP(+) + H(+)</text>
        <dbReference type="Rhea" id="RHEA:18629"/>
        <dbReference type="ChEBI" id="CHEBI:15378"/>
        <dbReference type="ChEBI" id="CHEBI:30616"/>
        <dbReference type="ChEBI" id="CHEBI:57540"/>
        <dbReference type="ChEBI" id="CHEBI:58349"/>
        <dbReference type="ChEBI" id="CHEBI:456216"/>
        <dbReference type="EC" id="2.7.1.23"/>
    </reaction>
</comment>
<dbReference type="GO" id="GO:0051287">
    <property type="term" value="F:NAD binding"/>
    <property type="evidence" value="ECO:0007669"/>
    <property type="project" value="UniProtKB-ARBA"/>
</dbReference>
<evidence type="ECO:0000313" key="7">
    <source>
        <dbReference type="EMBL" id="QQG45200.1"/>
    </source>
</evidence>
<dbReference type="GO" id="GO:0006741">
    <property type="term" value="P:NADP+ biosynthetic process"/>
    <property type="evidence" value="ECO:0007669"/>
    <property type="project" value="UniProtKB-UniRule"/>
</dbReference>
<sequence>MSGLAFKKVAFYFRTEVKAAKFWENKLARLLKKRFTKIQILASNAVPRQKKSAPELLIVLGGDGTILEAAQKFQRWNPRILGLNLGHVGFLASVRNPKNFVAGLFSVLRRKYRVVPHMMMRAVVERRGKRILSGYALNEIAVQNLSGVVDIEVYVDEHCVQKIHGSGVLVSTATGSTAYNLSAHGPIVMPDIKCFIITELMDHSLPTPSLVIKRDRTITVKIGGFRKSGRFLLQDTKEPVDVMLSTDTERALALRPGDRIIIKKSERLVRFLELEKNYFFKSLQEKFAFR</sequence>
<comment type="cofactor">
    <cofactor evidence="6">
        <name>a divalent metal cation</name>
        <dbReference type="ChEBI" id="CHEBI:60240"/>
    </cofactor>
</comment>
<dbReference type="Gene3D" id="3.40.50.10330">
    <property type="entry name" value="Probable inorganic polyphosphate/atp-NAD kinase, domain 1"/>
    <property type="match status" value="1"/>
</dbReference>
<keyword evidence="6" id="KW-0963">Cytoplasm</keyword>
<evidence type="ECO:0000256" key="1">
    <source>
        <dbReference type="ARBA" id="ARBA00022679"/>
    </source>
</evidence>
<dbReference type="InterPro" id="IPR016064">
    <property type="entry name" value="NAD/diacylglycerol_kinase_sf"/>
</dbReference>
<dbReference type="GO" id="GO:0003951">
    <property type="term" value="F:NAD+ kinase activity"/>
    <property type="evidence" value="ECO:0007669"/>
    <property type="project" value="UniProtKB-UniRule"/>
</dbReference>
<dbReference type="HAMAP" id="MF_00361">
    <property type="entry name" value="NAD_kinase"/>
    <property type="match status" value="1"/>
</dbReference>
<dbReference type="Proteomes" id="UP000595618">
    <property type="component" value="Chromosome"/>
</dbReference>
<dbReference type="Pfam" id="PF20143">
    <property type="entry name" value="NAD_kinase_C"/>
    <property type="match status" value="1"/>
</dbReference>
<evidence type="ECO:0000313" key="8">
    <source>
        <dbReference type="Proteomes" id="UP000595618"/>
    </source>
</evidence>
<dbReference type="AlphaFoldDB" id="A0A7T5RJA0"/>
<dbReference type="GO" id="GO:0005737">
    <property type="term" value="C:cytoplasm"/>
    <property type="evidence" value="ECO:0007669"/>
    <property type="project" value="UniProtKB-SubCell"/>
</dbReference>
<comment type="similarity">
    <text evidence="6">Belongs to the NAD kinase family.</text>
</comment>
<dbReference type="SUPFAM" id="SSF111331">
    <property type="entry name" value="NAD kinase/diacylglycerol kinase-like"/>
    <property type="match status" value="1"/>
</dbReference>
<evidence type="ECO:0000256" key="6">
    <source>
        <dbReference type="HAMAP-Rule" id="MF_00361"/>
    </source>
</evidence>
<comment type="function">
    <text evidence="6">Involved in the regulation of the intracellular balance of NAD and NADP, and is a key enzyme in the biosynthesis of NADP. Catalyzes specifically the phosphorylation on 2'-hydroxyl of the adenosine moiety of NAD to yield NADP.</text>
</comment>
<feature type="binding site" evidence="6">
    <location>
        <begin position="177"/>
        <end position="182"/>
    </location>
    <ligand>
        <name>NAD(+)</name>
        <dbReference type="ChEBI" id="CHEBI:57540"/>
    </ligand>
</feature>
<evidence type="ECO:0000256" key="4">
    <source>
        <dbReference type="ARBA" id="ARBA00023027"/>
    </source>
</evidence>
<comment type="caution">
    <text evidence="6">Lacks conserved residue(s) required for the propagation of feature annotation.</text>
</comment>
<dbReference type="GO" id="GO:0046872">
    <property type="term" value="F:metal ion binding"/>
    <property type="evidence" value="ECO:0007669"/>
    <property type="project" value="UniProtKB-UniRule"/>
</dbReference>
<dbReference type="EC" id="2.7.1.23" evidence="6"/>
<proteinExistence type="inferred from homology"/>
<keyword evidence="3 6" id="KW-0521">NADP</keyword>
<reference evidence="7 8" key="1">
    <citation type="submission" date="2020-07" db="EMBL/GenBank/DDBJ databases">
        <title>Huge and variable diversity of episymbiotic CPR bacteria and DPANN archaea in groundwater ecosystems.</title>
        <authorList>
            <person name="He C.Y."/>
            <person name="Keren R."/>
            <person name="Whittaker M."/>
            <person name="Farag I.F."/>
            <person name="Doudna J."/>
            <person name="Cate J.H.D."/>
            <person name="Banfield J.F."/>
        </authorList>
    </citation>
    <scope>NUCLEOTIDE SEQUENCE [LARGE SCALE GENOMIC DNA]</scope>
    <source>
        <strain evidence="7">NC_groundwater_541_Ag_S-0.1um_46_50</strain>
    </source>
</reference>
<keyword evidence="2 6" id="KW-0418">Kinase</keyword>
<dbReference type="GO" id="GO:0005524">
    <property type="term" value="F:ATP binding"/>
    <property type="evidence" value="ECO:0007669"/>
    <property type="project" value="UniProtKB-KW"/>
</dbReference>
<keyword evidence="4 6" id="KW-0520">NAD</keyword>
<feature type="active site" description="Proton acceptor" evidence="6">
    <location>
        <position position="63"/>
    </location>
</feature>
<evidence type="ECO:0000256" key="3">
    <source>
        <dbReference type="ARBA" id="ARBA00022857"/>
    </source>
</evidence>
<dbReference type="Pfam" id="PF01513">
    <property type="entry name" value="NAD_kinase"/>
    <property type="match status" value="1"/>
</dbReference>
<dbReference type="PANTHER" id="PTHR20275:SF0">
    <property type="entry name" value="NAD KINASE"/>
    <property type="match status" value="1"/>
</dbReference>